<dbReference type="EMBL" id="CAJNIZ010026352">
    <property type="protein sequence ID" value="CAE7491225.1"/>
    <property type="molecule type" value="Genomic_DNA"/>
</dbReference>
<evidence type="ECO:0000256" key="1">
    <source>
        <dbReference type="SAM" id="MobiDB-lite"/>
    </source>
</evidence>
<dbReference type="OrthoDB" id="410500at2759"/>
<organism evidence="2 3">
    <name type="scientific">Symbiodinium pilosum</name>
    <name type="common">Dinoflagellate</name>
    <dbReference type="NCBI Taxonomy" id="2952"/>
    <lineage>
        <taxon>Eukaryota</taxon>
        <taxon>Sar</taxon>
        <taxon>Alveolata</taxon>
        <taxon>Dinophyceae</taxon>
        <taxon>Suessiales</taxon>
        <taxon>Symbiodiniaceae</taxon>
        <taxon>Symbiodinium</taxon>
    </lineage>
</organism>
<proteinExistence type="predicted"/>
<dbReference type="Proteomes" id="UP000649617">
    <property type="component" value="Unassembled WGS sequence"/>
</dbReference>
<dbReference type="AlphaFoldDB" id="A0A812ST79"/>
<protein>
    <submittedName>
        <fullName evidence="2">RRM3 protein</fullName>
    </submittedName>
</protein>
<evidence type="ECO:0000313" key="2">
    <source>
        <dbReference type="EMBL" id="CAE7491225.1"/>
    </source>
</evidence>
<accession>A0A812ST79</accession>
<gene>
    <name evidence="2" type="primary">RRM3</name>
    <name evidence="2" type="ORF">SPIL2461_LOCUS12662</name>
</gene>
<feature type="compositionally biased region" description="Polar residues" evidence="1">
    <location>
        <begin position="137"/>
        <end position="153"/>
    </location>
</feature>
<feature type="non-terminal residue" evidence="2">
    <location>
        <position position="187"/>
    </location>
</feature>
<reference evidence="2" key="1">
    <citation type="submission" date="2021-02" db="EMBL/GenBank/DDBJ databases">
        <authorList>
            <person name="Dougan E. K."/>
            <person name="Rhodes N."/>
            <person name="Thang M."/>
            <person name="Chan C."/>
        </authorList>
    </citation>
    <scope>NUCLEOTIDE SEQUENCE</scope>
</reference>
<name>A0A812ST79_SYMPI</name>
<keyword evidence="3" id="KW-1185">Reference proteome</keyword>
<feature type="region of interest" description="Disordered" evidence="1">
    <location>
        <begin position="129"/>
        <end position="187"/>
    </location>
</feature>
<comment type="caution">
    <text evidence="2">The sequence shown here is derived from an EMBL/GenBank/DDBJ whole genome shotgun (WGS) entry which is preliminary data.</text>
</comment>
<evidence type="ECO:0000313" key="3">
    <source>
        <dbReference type="Proteomes" id="UP000649617"/>
    </source>
</evidence>
<sequence length="187" mass="20769">PKTVLGVQRWQLPLVPAFAITAHSSQGKTLKAVLLDLNVSKWMHTAFGTVVASRVRSREDVLILRPFPLWLFQRGVSEGPGLLLRKLRGDIDLAAYLQTRWPTAPCRQCHAQAAQRLLLLRVAERPSQSTRRLHGLRSQQQPTRAQFSAQRQVQVRPVRATADRRVVSAGPAEAAAGRRETALPGLP</sequence>